<dbReference type="Proteomes" id="UP000838878">
    <property type="component" value="Chromosome 7"/>
</dbReference>
<reference evidence="2" key="1">
    <citation type="submission" date="2021-12" db="EMBL/GenBank/DDBJ databases">
        <authorList>
            <person name="Martin H S."/>
        </authorList>
    </citation>
    <scope>NUCLEOTIDE SEQUENCE</scope>
</reference>
<feature type="non-terminal residue" evidence="2">
    <location>
        <position position="157"/>
    </location>
</feature>
<name>A0A8J9VUT3_9NEOP</name>
<feature type="region of interest" description="Disordered" evidence="1">
    <location>
        <begin position="66"/>
        <end position="138"/>
    </location>
</feature>
<protein>
    <submittedName>
        <fullName evidence="2">Uncharacterized protein</fullName>
    </submittedName>
</protein>
<accession>A0A8J9VUT3</accession>
<evidence type="ECO:0000313" key="2">
    <source>
        <dbReference type="EMBL" id="CAH0727825.1"/>
    </source>
</evidence>
<evidence type="ECO:0000313" key="3">
    <source>
        <dbReference type="Proteomes" id="UP000838878"/>
    </source>
</evidence>
<feature type="compositionally biased region" description="Polar residues" evidence="1">
    <location>
        <begin position="118"/>
        <end position="138"/>
    </location>
</feature>
<dbReference type="AlphaFoldDB" id="A0A8J9VUT3"/>
<keyword evidence="3" id="KW-1185">Reference proteome</keyword>
<proteinExistence type="predicted"/>
<feature type="compositionally biased region" description="Pro residues" evidence="1">
    <location>
        <begin position="84"/>
        <end position="106"/>
    </location>
</feature>
<sequence>MLIKLKNKNTILAGLVYWGVGKAFIYKEGARSKRQRERGVRVRVVVRVRVRVVRGRRLRLVQVQRRVNHGGVVQQAQARRAQRAPPPATAPPPPAAPPPPPPPPPTHTSATERPVSARSPTRSHTLSRVRSPCSGTGSRSRLWFMYACRASLSNKFM</sequence>
<dbReference type="EMBL" id="OV170227">
    <property type="protein sequence ID" value="CAH0727825.1"/>
    <property type="molecule type" value="Genomic_DNA"/>
</dbReference>
<organism evidence="2 3">
    <name type="scientific">Brenthis ino</name>
    <name type="common">lesser marbled fritillary</name>
    <dbReference type="NCBI Taxonomy" id="405034"/>
    <lineage>
        <taxon>Eukaryota</taxon>
        <taxon>Metazoa</taxon>
        <taxon>Ecdysozoa</taxon>
        <taxon>Arthropoda</taxon>
        <taxon>Hexapoda</taxon>
        <taxon>Insecta</taxon>
        <taxon>Pterygota</taxon>
        <taxon>Neoptera</taxon>
        <taxon>Endopterygota</taxon>
        <taxon>Lepidoptera</taxon>
        <taxon>Glossata</taxon>
        <taxon>Ditrysia</taxon>
        <taxon>Papilionoidea</taxon>
        <taxon>Nymphalidae</taxon>
        <taxon>Heliconiinae</taxon>
        <taxon>Argynnini</taxon>
        <taxon>Brenthis</taxon>
    </lineage>
</organism>
<evidence type="ECO:0000256" key="1">
    <source>
        <dbReference type="SAM" id="MobiDB-lite"/>
    </source>
</evidence>
<gene>
    <name evidence="2" type="ORF">BINO364_LOCUS13123</name>
</gene>